<dbReference type="AlphaFoldDB" id="A0AAN2BJ41"/>
<dbReference type="InterPro" id="IPR001404">
    <property type="entry name" value="Hsp90_fam"/>
</dbReference>
<name>A0AAN2BJ41_9GAMM</name>
<feature type="domain" description="HD-CE" evidence="5">
    <location>
        <begin position="44"/>
        <end position="313"/>
    </location>
</feature>
<organism evidence="6 7">
    <name type="scientific">Marinagarivorans cellulosilyticus</name>
    <dbReference type="NCBI Taxonomy" id="2721545"/>
    <lineage>
        <taxon>Bacteria</taxon>
        <taxon>Pseudomonadati</taxon>
        <taxon>Pseudomonadota</taxon>
        <taxon>Gammaproteobacteria</taxon>
        <taxon>Cellvibrionales</taxon>
        <taxon>Cellvibrionaceae</taxon>
        <taxon>Marinagarivorans</taxon>
    </lineage>
</organism>
<proteinExistence type="inferred from homology"/>
<keyword evidence="4" id="KW-0143">Chaperone</keyword>
<dbReference type="GO" id="GO:0051082">
    <property type="term" value="F:unfolded protein binding"/>
    <property type="evidence" value="ECO:0007669"/>
    <property type="project" value="InterPro"/>
</dbReference>
<comment type="similarity">
    <text evidence="1">Belongs to the heat shock protein 90 family.</text>
</comment>
<evidence type="ECO:0000256" key="4">
    <source>
        <dbReference type="ARBA" id="ARBA00023186"/>
    </source>
</evidence>
<dbReference type="EMBL" id="AP023086">
    <property type="protein sequence ID" value="BCD96572.1"/>
    <property type="molecule type" value="Genomic_DNA"/>
</dbReference>
<evidence type="ECO:0000313" key="6">
    <source>
        <dbReference type="EMBL" id="BCD96572.1"/>
    </source>
</evidence>
<dbReference type="InterPro" id="IPR020575">
    <property type="entry name" value="Hsp90_N"/>
</dbReference>
<dbReference type="InterPro" id="IPR036890">
    <property type="entry name" value="HATPase_C_sf"/>
</dbReference>
<keyword evidence="3" id="KW-0067">ATP-binding</keyword>
<keyword evidence="7" id="KW-1185">Reference proteome</keyword>
<dbReference type="GO" id="GO:0005524">
    <property type="term" value="F:ATP binding"/>
    <property type="evidence" value="ECO:0007669"/>
    <property type="project" value="UniProtKB-KW"/>
</dbReference>
<dbReference type="GO" id="GO:0140662">
    <property type="term" value="F:ATP-dependent protein folding chaperone"/>
    <property type="evidence" value="ECO:0007669"/>
    <property type="project" value="InterPro"/>
</dbReference>
<dbReference type="PRINTS" id="PR00775">
    <property type="entry name" value="HEATSHOCK90"/>
</dbReference>
<dbReference type="InterPro" id="IPR056471">
    <property type="entry name" value="HD-CE"/>
</dbReference>
<dbReference type="Pfam" id="PF24391">
    <property type="entry name" value="HD-CE"/>
    <property type="match status" value="1"/>
</dbReference>
<protein>
    <recommendedName>
        <fullName evidence="5">HD-CE domain-containing protein</fullName>
    </recommendedName>
</protein>
<evidence type="ECO:0000256" key="3">
    <source>
        <dbReference type="ARBA" id="ARBA00022840"/>
    </source>
</evidence>
<dbReference type="KEGG" id="marq:MARGE09_P0772"/>
<dbReference type="RefSeq" id="WP_420828082.1">
    <property type="nucleotide sequence ID" value="NZ_AP023086.1"/>
</dbReference>
<gene>
    <name evidence="6" type="ORF">MARGE09_P0772</name>
</gene>
<dbReference type="SUPFAM" id="SSF55874">
    <property type="entry name" value="ATPase domain of HSP90 chaperone/DNA topoisomerase II/histidine kinase"/>
    <property type="match status" value="1"/>
</dbReference>
<dbReference type="GO" id="GO:0016887">
    <property type="term" value="F:ATP hydrolysis activity"/>
    <property type="evidence" value="ECO:0007669"/>
    <property type="project" value="InterPro"/>
</dbReference>
<keyword evidence="2" id="KW-0547">Nucleotide-binding</keyword>
<dbReference type="PANTHER" id="PTHR11528">
    <property type="entry name" value="HEAT SHOCK PROTEIN 90 FAMILY MEMBER"/>
    <property type="match status" value="1"/>
</dbReference>
<dbReference type="Proteomes" id="UP001320119">
    <property type="component" value="Chromosome"/>
</dbReference>
<evidence type="ECO:0000313" key="7">
    <source>
        <dbReference type="Proteomes" id="UP001320119"/>
    </source>
</evidence>
<dbReference type="Gene3D" id="3.30.565.10">
    <property type="entry name" value="Histidine kinase-like ATPase, C-terminal domain"/>
    <property type="match status" value="1"/>
</dbReference>
<accession>A0AAN2BJ41</accession>
<dbReference type="Pfam" id="PF13589">
    <property type="entry name" value="HATPase_c_3"/>
    <property type="match status" value="1"/>
</dbReference>
<reference evidence="6 7" key="1">
    <citation type="journal article" date="2022" name="IScience">
        <title>An ultrasensitive nanofiber-based assay for enzymatic hydrolysis and deep-sea microbial degradation of cellulose.</title>
        <authorList>
            <person name="Tsudome M."/>
            <person name="Tachioka M."/>
            <person name="Miyazaki M."/>
            <person name="Uchimura K."/>
            <person name="Tsuda M."/>
            <person name="Takaki Y."/>
            <person name="Deguchi S."/>
        </authorList>
    </citation>
    <scope>NUCLEOTIDE SEQUENCE [LARGE SCALE GENOMIC DNA]</scope>
    <source>
        <strain evidence="6 7">GE09</strain>
    </source>
</reference>
<evidence type="ECO:0000256" key="1">
    <source>
        <dbReference type="ARBA" id="ARBA00008239"/>
    </source>
</evidence>
<evidence type="ECO:0000259" key="5">
    <source>
        <dbReference type="Pfam" id="PF24391"/>
    </source>
</evidence>
<evidence type="ECO:0000256" key="2">
    <source>
        <dbReference type="ARBA" id="ARBA00022741"/>
    </source>
</evidence>
<sequence length="1009" mass="115633">MANMLKTRLKELTENNEDLDVLCAQWAFDEKLVKKSLGAVSSLFPHFSLHDASHSKQILINIERLLGEESISLLSATDIWLLLESAYWHDIGMVVPHADQLTAEQSSGFSDLVENIKLDPAHDLYKFCNQLDFTLPKPWLKIDLPIADFLQRYSELMAEFFRSKHASRSSDIVLNPIDSIGLQSPRNTLIPSRLFATLSQICLLHGSDFYEIEARLPHKINGVGNDDCHPRFIACMLRLGDLLDIDDNRFCPTLQLMYGEGRPELSKTHEKKHASIQDFSISPLEIKIRAICGDVDTYYETYQWFAWLEEEHKQQLLNWSSISPDEKRITLPSRCSATVKISGDQIILNAGRKQEFSIDGHEALYLLGESLYSDPLLCMREIIQNAIDATAIRAWIGLEDKEFYRKRDNFPIVYQRYNSEELQKYPITITVNNNNGLEITVQDQGTGISRDDIHYLLNVATSKNNKIKKSVIKDMPSWMRPSGNFGVGFQSIFNITDNVEIITKCFYTNKRTKIEAFDPRGSKRGKVIVTDLAAAYDKHSGTTVKFTVTPGVISKIGTITKFRTETEFDEARNDFLSKARSGLAPLKDNADTDKHLRIAADLIGRNHEIASNLHFQLLDHNEIRSTAFSGTPFSPKPEQFFEITITPRLLRPFVFIRYRGAPVQELALKNMLFSVDINILCGSAREWVTPSRNQLKQEKFEILDEVIVNFIKENPDQIFTFAEKSSKHQDSRTQIASLTLDHLSLSENLDLNKLLPEKRDAYLKYKIEANGEKIEIENLLKTEDLVLTDMVGLDFKHLDEILPKTKLKFSPNTPDREIGHYIQNKLLKVGFYARRYFFNNKDLIGSTLLYFKKEQDTQELESHLSDTLVSNLTHISKGRTLFACIAVSSDDDDFKNLTLSRINHQKDDLVRQIPLLNIVDLELYKNEPVKWVVLPYIFRRGLKTTGAESIDTEDCYRLAEVMKNFLDNQTLSIAELASCYQKLIEVIDDRMLESPHKNDWSKLRAKHQS</sequence>